<reference evidence="2 3" key="1">
    <citation type="submission" date="2019-09" db="EMBL/GenBank/DDBJ databases">
        <authorList>
            <person name="Valk L.C."/>
        </authorList>
    </citation>
    <scope>NUCLEOTIDE SEQUENCE [LARGE SCALE GENOMIC DNA]</scope>
    <source>
        <strain evidence="2">GalUA</strain>
    </source>
</reference>
<dbReference type="GO" id="GO:0008270">
    <property type="term" value="F:zinc ion binding"/>
    <property type="evidence" value="ECO:0007669"/>
    <property type="project" value="UniProtKB-KW"/>
</dbReference>
<dbReference type="InterPro" id="IPR011990">
    <property type="entry name" value="TPR-like_helical_dom_sf"/>
</dbReference>
<dbReference type="Proteomes" id="UP000461768">
    <property type="component" value="Unassembled WGS sequence"/>
</dbReference>
<dbReference type="AlphaFoldDB" id="A0A7V7UH34"/>
<dbReference type="SUPFAM" id="SSF63829">
    <property type="entry name" value="Calcium-dependent phosphotriesterase"/>
    <property type="match status" value="1"/>
</dbReference>
<gene>
    <name evidence="2" type="ORF">F7O84_04205</name>
</gene>
<dbReference type="PANTHER" id="PTHR24104:SF25">
    <property type="entry name" value="PROTEIN LIN-41"/>
    <property type="match status" value="1"/>
</dbReference>
<name>A0A7V7UH34_9FIRM</name>
<evidence type="ECO:0008006" key="4">
    <source>
        <dbReference type="Google" id="ProtNLM"/>
    </source>
</evidence>
<dbReference type="RefSeq" id="WP_151142267.1">
    <property type="nucleotide sequence ID" value="NZ_WAGX01000004.1"/>
</dbReference>
<feature type="transmembrane region" description="Helical" evidence="1">
    <location>
        <begin position="468"/>
        <end position="486"/>
    </location>
</feature>
<proteinExistence type="predicted"/>
<reference evidence="2 3" key="2">
    <citation type="submission" date="2020-02" db="EMBL/GenBank/DDBJ databases">
        <title>Candidatus Galacturonibacter soehngenii shows hetero-acetogenic catabolism of galacturonic acid but lacks a canonical carbon monoxide dehydrogenase/acetyl-CoA synthase complex.</title>
        <authorList>
            <person name="Diender M."/>
            <person name="Stouten G.R."/>
            <person name="Petersen J.F."/>
            <person name="Nielsen P.H."/>
            <person name="Dueholm M.S."/>
            <person name="Pronk J.T."/>
            <person name="Van Loosdrecht M.C.M."/>
        </authorList>
    </citation>
    <scope>NUCLEOTIDE SEQUENCE [LARGE SCALE GENOMIC DNA]</scope>
    <source>
        <strain evidence="2">GalUA</strain>
    </source>
</reference>
<organism evidence="2 3">
    <name type="scientific">Candidatus Galacturonatibacter soehngenii</name>
    <dbReference type="NCBI Taxonomy" id="2307010"/>
    <lineage>
        <taxon>Bacteria</taxon>
        <taxon>Bacillati</taxon>
        <taxon>Bacillota</taxon>
        <taxon>Clostridia</taxon>
        <taxon>Lachnospirales</taxon>
        <taxon>Lachnospiraceae</taxon>
        <taxon>Candidatus Galacturonatibacter</taxon>
    </lineage>
</organism>
<dbReference type="Gene3D" id="1.25.40.10">
    <property type="entry name" value="Tetratricopeptide repeat domain"/>
    <property type="match status" value="1"/>
</dbReference>
<keyword evidence="1" id="KW-1133">Transmembrane helix</keyword>
<protein>
    <recommendedName>
        <fullName evidence="4">SMP-30/Gluconolactonase/LRE-like region domain-containing protein</fullName>
    </recommendedName>
</protein>
<dbReference type="EMBL" id="WAGX01000004">
    <property type="protein sequence ID" value="KAB1439603.1"/>
    <property type="molecule type" value="Genomic_DNA"/>
</dbReference>
<keyword evidence="1" id="KW-0812">Transmembrane</keyword>
<keyword evidence="3" id="KW-1185">Reference proteome</keyword>
<evidence type="ECO:0000313" key="2">
    <source>
        <dbReference type="EMBL" id="KAB1439603.1"/>
    </source>
</evidence>
<dbReference type="SUPFAM" id="SSF48452">
    <property type="entry name" value="TPR-like"/>
    <property type="match status" value="1"/>
</dbReference>
<sequence length="506" mass="56836">MLNRKIKSLIVLTVVVCILIGTVTKVEADDGLKKGYTYNYDYWSDVLYSPDAYSTVGVYTSVELGLEQGFNNATGMYVRGDTLYICDTGNNRIVELQKVSKDTFELVRIIHMIKGEVAVKTLSAPTDVCASEDGYLYICDKGNGRILKLDDDLNYVMEFTKPTDATFDQTTAFLPNKLEVDGVGRVYCIADNVNKGMIKYDSDGTFAGFYGASEVTYDWTDYLWKKFATKAQRAAMESFVPTEYDNLYRDLEGFIFACTTNVTGAGLDAGTDSPIRRLNLLGKDILIENGNFNVIGDIYWGEAGGYKGPSLITDITALDNGIYFALDKVRGRIFGYDTQGHLLYAFGGNGNLDGYFKLPVAIEHMGKDLIVLDSKDSSFTVFTPTEYGSLIYKAIEEYDIGDYDASGTTWQQVKALNGNYDLAYVGIGRALMRQGNYKEAMTYFKLKWDTHNYSKAFKQYRKEWVEEHIGLMVVILIFLFVVPMLVGKIKKIKHEIDVAENIERLM</sequence>
<comment type="caution">
    <text evidence="2">The sequence shown here is derived from an EMBL/GenBank/DDBJ whole genome shotgun (WGS) entry which is preliminary data.</text>
</comment>
<dbReference type="PANTHER" id="PTHR24104">
    <property type="entry name" value="E3 UBIQUITIN-PROTEIN LIGASE NHLRC1-RELATED"/>
    <property type="match status" value="1"/>
</dbReference>
<keyword evidence="1" id="KW-0472">Membrane</keyword>
<dbReference type="InterPro" id="IPR011042">
    <property type="entry name" value="6-blade_b-propeller_TolB-like"/>
</dbReference>
<evidence type="ECO:0000256" key="1">
    <source>
        <dbReference type="SAM" id="Phobius"/>
    </source>
</evidence>
<dbReference type="Gene3D" id="2.120.10.30">
    <property type="entry name" value="TolB, C-terminal domain"/>
    <property type="match status" value="1"/>
</dbReference>
<dbReference type="InterPro" id="IPR050952">
    <property type="entry name" value="TRIM-NHL_E3_ligases"/>
</dbReference>
<accession>A0A7V7UH34</accession>
<dbReference type="OrthoDB" id="9799230at2"/>
<evidence type="ECO:0000313" key="3">
    <source>
        <dbReference type="Proteomes" id="UP000461768"/>
    </source>
</evidence>